<dbReference type="SUPFAM" id="SSF56112">
    <property type="entry name" value="Protein kinase-like (PK-like)"/>
    <property type="match status" value="1"/>
</dbReference>
<dbReference type="KEGG" id="uam:UABAM_04561"/>
<keyword evidence="5" id="KW-1185">Reference proteome</keyword>
<dbReference type="InterPro" id="IPR011009">
    <property type="entry name" value="Kinase-like_dom_sf"/>
</dbReference>
<feature type="domain" description="Protein kinase" evidence="3">
    <location>
        <begin position="63"/>
        <end position="406"/>
    </location>
</feature>
<dbReference type="SMART" id="SM00220">
    <property type="entry name" value="S_TKc"/>
    <property type="match status" value="1"/>
</dbReference>
<accession>A0A5S9IT56</accession>
<keyword evidence="1" id="KW-0175">Coiled coil</keyword>
<reference evidence="4 5" key="1">
    <citation type="submission" date="2019-08" db="EMBL/GenBank/DDBJ databases">
        <title>Complete genome sequence of Candidatus Uab amorphum.</title>
        <authorList>
            <person name="Shiratori T."/>
            <person name="Suzuki S."/>
            <person name="Kakizawa Y."/>
            <person name="Ishida K."/>
        </authorList>
    </citation>
    <scope>NUCLEOTIDE SEQUENCE [LARGE SCALE GENOMIC DNA]</scope>
    <source>
        <strain evidence="4 5">SRT547</strain>
    </source>
</reference>
<feature type="transmembrane region" description="Helical" evidence="2">
    <location>
        <begin position="544"/>
        <end position="563"/>
    </location>
</feature>
<keyword evidence="4" id="KW-0723">Serine/threonine-protein kinase</keyword>
<keyword evidence="2" id="KW-0812">Transmembrane</keyword>
<dbReference type="PROSITE" id="PS50011">
    <property type="entry name" value="PROTEIN_KINASE_DOM"/>
    <property type="match status" value="1"/>
</dbReference>
<dbReference type="EMBL" id="AP019860">
    <property type="protein sequence ID" value="BBM86175.1"/>
    <property type="molecule type" value="Genomic_DNA"/>
</dbReference>
<keyword evidence="4" id="KW-0418">Kinase</keyword>
<evidence type="ECO:0000259" key="3">
    <source>
        <dbReference type="PROSITE" id="PS50011"/>
    </source>
</evidence>
<evidence type="ECO:0000256" key="2">
    <source>
        <dbReference type="SAM" id="Phobius"/>
    </source>
</evidence>
<keyword evidence="4" id="KW-0808">Transferase</keyword>
<feature type="coiled-coil region" evidence="1">
    <location>
        <begin position="376"/>
        <end position="403"/>
    </location>
</feature>
<dbReference type="Pfam" id="PF00069">
    <property type="entry name" value="Pkinase"/>
    <property type="match status" value="1"/>
</dbReference>
<dbReference type="Gene3D" id="1.10.510.10">
    <property type="entry name" value="Transferase(Phosphotransferase) domain 1"/>
    <property type="match status" value="1"/>
</dbReference>
<keyword evidence="2" id="KW-0472">Membrane</keyword>
<dbReference type="AlphaFoldDB" id="A0A5S9IT56"/>
<dbReference type="GO" id="GO:0005524">
    <property type="term" value="F:ATP binding"/>
    <property type="evidence" value="ECO:0007669"/>
    <property type="project" value="InterPro"/>
</dbReference>
<organism evidence="4 5">
    <name type="scientific">Uabimicrobium amorphum</name>
    <dbReference type="NCBI Taxonomy" id="2596890"/>
    <lineage>
        <taxon>Bacteria</taxon>
        <taxon>Pseudomonadati</taxon>
        <taxon>Planctomycetota</taxon>
        <taxon>Candidatus Uabimicrobiia</taxon>
        <taxon>Candidatus Uabimicrobiales</taxon>
        <taxon>Candidatus Uabimicrobiaceae</taxon>
        <taxon>Candidatus Uabimicrobium</taxon>
    </lineage>
</organism>
<proteinExistence type="predicted"/>
<dbReference type="InterPro" id="IPR008271">
    <property type="entry name" value="Ser/Thr_kinase_AS"/>
</dbReference>
<dbReference type="RefSeq" id="WP_151970245.1">
    <property type="nucleotide sequence ID" value="NZ_AP019860.1"/>
</dbReference>
<dbReference type="InterPro" id="IPR000719">
    <property type="entry name" value="Prot_kinase_dom"/>
</dbReference>
<feature type="transmembrane region" description="Helical" evidence="2">
    <location>
        <begin position="514"/>
        <end position="538"/>
    </location>
</feature>
<dbReference type="CDD" id="cd14014">
    <property type="entry name" value="STKc_PknB_like"/>
    <property type="match status" value="1"/>
</dbReference>
<dbReference type="PANTHER" id="PTHR44167">
    <property type="entry name" value="OVARIAN-SPECIFIC SERINE/THREONINE-PROTEIN KINASE LOK-RELATED"/>
    <property type="match status" value="1"/>
</dbReference>
<dbReference type="PANTHER" id="PTHR44167:SF24">
    <property type="entry name" value="SERINE_THREONINE-PROTEIN KINASE CHK2"/>
    <property type="match status" value="1"/>
</dbReference>
<dbReference type="OrthoDB" id="279610at2"/>
<name>A0A5S9IT56_UABAM</name>
<evidence type="ECO:0000256" key="1">
    <source>
        <dbReference type="SAM" id="Coils"/>
    </source>
</evidence>
<dbReference type="GO" id="GO:0004674">
    <property type="term" value="F:protein serine/threonine kinase activity"/>
    <property type="evidence" value="ECO:0007669"/>
    <property type="project" value="UniProtKB-KW"/>
</dbReference>
<dbReference type="Proteomes" id="UP000326354">
    <property type="component" value="Chromosome"/>
</dbReference>
<protein>
    <submittedName>
        <fullName evidence="4">Serine/threonine protein kinase</fullName>
    </submittedName>
</protein>
<dbReference type="PROSITE" id="PS00108">
    <property type="entry name" value="PROTEIN_KINASE_ST"/>
    <property type="match status" value="1"/>
</dbReference>
<evidence type="ECO:0000313" key="5">
    <source>
        <dbReference type="Proteomes" id="UP000326354"/>
    </source>
</evidence>
<gene>
    <name evidence="4" type="ORF">UABAM_04561</name>
</gene>
<evidence type="ECO:0000313" key="4">
    <source>
        <dbReference type="EMBL" id="BBM86175.1"/>
    </source>
</evidence>
<keyword evidence="2" id="KW-1133">Transmembrane helix</keyword>
<sequence length="568" mass="64872">MNDLEFKSLWTKVIDKKILDSDKISHTYKPNDMTFSNDITVFPTHQTFSEQNTLVIKNIDQTFSGEKTVGAQTDETFSNEKTTALCLESPDINFQKNDQDIQQVDAQTDVISQAWQNKLKRKVSIKKIPSTSHNNKVLTEAQVTAYLEHPNILPIHNIEENAQGQTLLVMKLLEGYSWSQLLHPQTEEQKNKSKQYNLSAHIRILTKVCNAVRYAHSKGIVHCDLKPENVLIGNYGEVLVIGWGIAVSVDNDVKKVSILYKDSICEPMGTPCYMPPELAEGRGKDISTTTDIYLLGAILYEILHKSAPRKNKNLWNTLLEAQSGTLPKFDGKNPQNLINTCQRAMAKHTHLRYQTVDEFQMEIESFLSNQESVVISDEAKSNLDNCLERMKNLNSEIVKTKKKSFFTKRQEKQKEKLKAHLYDMFIESIFGFKNASEIWQENVEAIQGEITARLEYANFAFQNADTNLALSQLEKLDELDTTQKNKEEISELYEKIARDKRDVYSKINHHTHGVLSVTISIIGACILFVVFFHAFIFFSKWIPSPVFEVSIFIAIIITLIKVASIKKR</sequence>